<evidence type="ECO:0000313" key="7">
    <source>
        <dbReference type="Proteomes" id="UP000265160"/>
    </source>
</evidence>
<organism evidence="6 7">
    <name type="scientific">Maylandia zebra</name>
    <name type="common">zebra mbuna</name>
    <dbReference type="NCBI Taxonomy" id="106582"/>
    <lineage>
        <taxon>Eukaryota</taxon>
        <taxon>Metazoa</taxon>
        <taxon>Chordata</taxon>
        <taxon>Craniata</taxon>
        <taxon>Vertebrata</taxon>
        <taxon>Euteleostomi</taxon>
        <taxon>Actinopterygii</taxon>
        <taxon>Neopterygii</taxon>
        <taxon>Teleostei</taxon>
        <taxon>Neoteleostei</taxon>
        <taxon>Acanthomorphata</taxon>
        <taxon>Ovalentaria</taxon>
        <taxon>Cichlomorphae</taxon>
        <taxon>Cichliformes</taxon>
        <taxon>Cichlidae</taxon>
        <taxon>African cichlids</taxon>
        <taxon>Pseudocrenilabrinae</taxon>
        <taxon>Haplochromini</taxon>
        <taxon>Maylandia</taxon>
        <taxon>Maylandia zebra complex</taxon>
    </lineage>
</organism>
<dbReference type="InterPro" id="IPR000542">
    <property type="entry name" value="Carn_acyl_trans"/>
</dbReference>
<keyword evidence="2" id="KW-0012">Acyltransferase</keyword>
<keyword evidence="4" id="KW-0472">Membrane</keyword>
<keyword evidence="2" id="KW-0808">Transferase</keyword>
<dbReference type="Gene3D" id="1.10.275.20">
    <property type="entry name" value="Choline/Carnitine o-acyltransferase"/>
    <property type="match status" value="1"/>
</dbReference>
<proteinExistence type="predicted"/>
<feature type="transmembrane region" description="Helical" evidence="4">
    <location>
        <begin position="6"/>
        <end position="25"/>
    </location>
</feature>
<comment type="pathway">
    <text evidence="1">Lipid metabolism; fatty acid beta-oxidation.</text>
</comment>
<dbReference type="Pfam" id="PF00755">
    <property type="entry name" value="Carn_acyltransf"/>
    <property type="match status" value="1"/>
</dbReference>
<sequence length="131" mass="14904">DSYAITFTIIIPLLWEIFPVQVILVRGRYLNHQKGLPRVPVPPLRKICEGYLGALDPIIEEYELKQAKQMVETFMKGGGVGEELQRNLVRKACNTDNWVSSFTATKREIQVAVSGHRELTDNERKYGNSNS</sequence>
<feature type="domain" description="Choline/carnitine acyltransferase" evidence="5">
    <location>
        <begin position="39"/>
        <end position="102"/>
    </location>
</feature>
<dbReference type="UniPathway" id="UPA00659"/>
<dbReference type="Ensembl" id="ENSMZET00005010348.1">
    <property type="protein sequence ID" value="ENSMZEP00005009982.1"/>
    <property type="gene ID" value="ENSMZEG00005007571.1"/>
</dbReference>
<dbReference type="GO" id="GO:0004092">
    <property type="term" value="F:carnitine O-acetyltransferase activity"/>
    <property type="evidence" value="ECO:0007669"/>
    <property type="project" value="TreeGrafter"/>
</dbReference>
<dbReference type="GO" id="GO:0006635">
    <property type="term" value="P:fatty acid beta-oxidation"/>
    <property type="evidence" value="ECO:0007669"/>
    <property type="project" value="UniProtKB-UniPathway"/>
</dbReference>
<evidence type="ECO:0000256" key="1">
    <source>
        <dbReference type="ARBA" id="ARBA00005005"/>
    </source>
</evidence>
<dbReference type="GO" id="GO:0019254">
    <property type="term" value="P:carnitine metabolic process, CoA-linked"/>
    <property type="evidence" value="ECO:0007669"/>
    <property type="project" value="TreeGrafter"/>
</dbReference>
<dbReference type="GeneTree" id="ENSGT00940000178101"/>
<evidence type="ECO:0000256" key="3">
    <source>
        <dbReference type="ARBA" id="ARBA00048999"/>
    </source>
</evidence>
<reference evidence="6" key="2">
    <citation type="submission" date="2025-09" db="UniProtKB">
        <authorList>
            <consortium name="Ensembl"/>
        </authorList>
    </citation>
    <scope>IDENTIFICATION</scope>
</reference>
<keyword evidence="7" id="KW-1185">Reference proteome</keyword>
<keyword evidence="4" id="KW-0812">Transmembrane</keyword>
<dbReference type="InterPro" id="IPR042572">
    <property type="entry name" value="Carn_acyl_trans_N"/>
</dbReference>
<comment type="catalytic activity">
    <reaction evidence="3">
        <text>4,8-dimethylnonanoyl-CoA + (R)-carnitine = O-4,8-dimethylnonanoyl-(R)-carnitine + CoA</text>
        <dbReference type="Rhea" id="RHEA:44860"/>
        <dbReference type="ChEBI" id="CHEBI:16347"/>
        <dbReference type="ChEBI" id="CHEBI:57287"/>
        <dbReference type="ChEBI" id="CHEBI:77061"/>
        <dbReference type="ChEBI" id="CHEBI:84654"/>
    </reaction>
</comment>
<dbReference type="PANTHER" id="PTHR22589:SF50">
    <property type="entry name" value="CARNITINE O-ACETYLTRANSFERASE"/>
    <property type="match status" value="1"/>
</dbReference>
<keyword evidence="4" id="KW-1133">Transmembrane helix</keyword>
<reference evidence="6" key="1">
    <citation type="submission" date="2025-08" db="UniProtKB">
        <authorList>
            <consortium name="Ensembl"/>
        </authorList>
    </citation>
    <scope>IDENTIFICATION</scope>
</reference>
<evidence type="ECO:0000256" key="4">
    <source>
        <dbReference type="SAM" id="Phobius"/>
    </source>
</evidence>
<dbReference type="SUPFAM" id="SSF52777">
    <property type="entry name" value="CoA-dependent acyltransferases"/>
    <property type="match status" value="1"/>
</dbReference>
<dbReference type="STRING" id="106582.ENSMZEP00005009982"/>
<dbReference type="AlphaFoldDB" id="A0A3P9BJA2"/>
<protein>
    <recommendedName>
        <fullName evidence="5">Choline/carnitine acyltransferase domain-containing protein</fullName>
    </recommendedName>
</protein>
<accession>A0A3P9BJA2</accession>
<dbReference type="PANTHER" id="PTHR22589">
    <property type="entry name" value="CARNITINE O-ACYLTRANSFERASE"/>
    <property type="match status" value="1"/>
</dbReference>
<evidence type="ECO:0000256" key="2">
    <source>
        <dbReference type="ARBA" id="ARBA00023315"/>
    </source>
</evidence>
<dbReference type="InterPro" id="IPR039551">
    <property type="entry name" value="Cho/carn_acyl_trans"/>
</dbReference>
<dbReference type="Proteomes" id="UP000265160">
    <property type="component" value="Unplaced"/>
</dbReference>
<dbReference type="GO" id="GO:0005777">
    <property type="term" value="C:peroxisome"/>
    <property type="evidence" value="ECO:0007669"/>
    <property type="project" value="TreeGrafter"/>
</dbReference>
<name>A0A3P9BJA2_9CICH</name>
<evidence type="ECO:0000259" key="5">
    <source>
        <dbReference type="Pfam" id="PF00755"/>
    </source>
</evidence>
<evidence type="ECO:0000313" key="6">
    <source>
        <dbReference type="Ensembl" id="ENSMZEP00005009982.1"/>
    </source>
</evidence>